<proteinExistence type="predicted"/>
<keyword evidence="1" id="KW-1133">Transmembrane helix</keyword>
<name>A0A1M6GS58_9ACTN</name>
<keyword evidence="1" id="KW-0472">Membrane</keyword>
<feature type="transmembrane region" description="Helical" evidence="1">
    <location>
        <begin position="36"/>
        <end position="55"/>
    </location>
</feature>
<dbReference type="PANTHER" id="PTHR35335">
    <property type="entry name" value="UPF0716 PROTEIN FXSA"/>
    <property type="match status" value="1"/>
</dbReference>
<dbReference type="STRING" id="1123357.SAMN02745244_01772"/>
<dbReference type="AlphaFoldDB" id="A0A1M6GS58"/>
<evidence type="ECO:0000313" key="3">
    <source>
        <dbReference type="Proteomes" id="UP000184512"/>
    </source>
</evidence>
<accession>A0A1M6GS58</accession>
<dbReference type="EMBL" id="FQZG01000028">
    <property type="protein sequence ID" value="SHJ12762.1"/>
    <property type="molecule type" value="Genomic_DNA"/>
</dbReference>
<feature type="transmembrane region" description="Helical" evidence="1">
    <location>
        <begin position="9"/>
        <end position="30"/>
    </location>
</feature>
<evidence type="ECO:0000313" key="2">
    <source>
        <dbReference type="EMBL" id="SHJ12762.1"/>
    </source>
</evidence>
<gene>
    <name evidence="2" type="ORF">SAMN02745244_01772</name>
</gene>
<feature type="transmembrane region" description="Helical" evidence="1">
    <location>
        <begin position="85"/>
        <end position="111"/>
    </location>
</feature>
<keyword evidence="1" id="KW-0812">Transmembrane</keyword>
<protein>
    <submittedName>
        <fullName evidence="2">UPF0716 protein FxsA</fullName>
    </submittedName>
</protein>
<evidence type="ECO:0000256" key="1">
    <source>
        <dbReference type="SAM" id="Phobius"/>
    </source>
</evidence>
<dbReference type="Pfam" id="PF04186">
    <property type="entry name" value="FxsA"/>
    <property type="match status" value="1"/>
</dbReference>
<dbReference type="GO" id="GO:0016020">
    <property type="term" value="C:membrane"/>
    <property type="evidence" value="ECO:0007669"/>
    <property type="project" value="InterPro"/>
</dbReference>
<dbReference type="NCBIfam" id="NF008528">
    <property type="entry name" value="PRK11463.1-2"/>
    <property type="match status" value="1"/>
</dbReference>
<dbReference type="Proteomes" id="UP000184512">
    <property type="component" value="Unassembled WGS sequence"/>
</dbReference>
<organism evidence="2 3">
    <name type="scientific">Tessaracoccus bendigoensis DSM 12906</name>
    <dbReference type="NCBI Taxonomy" id="1123357"/>
    <lineage>
        <taxon>Bacteria</taxon>
        <taxon>Bacillati</taxon>
        <taxon>Actinomycetota</taxon>
        <taxon>Actinomycetes</taxon>
        <taxon>Propionibacteriales</taxon>
        <taxon>Propionibacteriaceae</taxon>
        <taxon>Tessaracoccus</taxon>
    </lineage>
</organism>
<sequence length="181" mass="19497">MKARQRGRLWLGATSLAAIAYVVAEVAALIWVAGEIGWWTLLILLLTSLLGIYLLQREWRKTWGALSESLRSGQLPSGQMADASLILVGGLLLILPGLLSDIAGALLLLPFTRPFIRSAISWWAARALRNGGATATVIKGETVDVFEPPIPSIDIPNQQGQGVDGEHVVIEGLIIEPGDER</sequence>
<dbReference type="RefSeq" id="WP_175558278.1">
    <property type="nucleotide sequence ID" value="NZ_FQZG01000028.1"/>
</dbReference>
<keyword evidence="3" id="KW-1185">Reference proteome</keyword>
<reference evidence="2 3" key="1">
    <citation type="submission" date="2016-11" db="EMBL/GenBank/DDBJ databases">
        <authorList>
            <person name="Jaros S."/>
            <person name="Januszkiewicz K."/>
            <person name="Wedrychowicz H."/>
        </authorList>
    </citation>
    <scope>NUCLEOTIDE SEQUENCE [LARGE SCALE GENOMIC DNA]</scope>
    <source>
        <strain evidence="2 3">DSM 12906</strain>
    </source>
</reference>
<dbReference type="InterPro" id="IPR007313">
    <property type="entry name" value="FxsA"/>
</dbReference>
<dbReference type="PANTHER" id="PTHR35335:SF1">
    <property type="entry name" value="UPF0716 PROTEIN FXSA"/>
    <property type="match status" value="1"/>
</dbReference>